<dbReference type="GO" id="GO:0005829">
    <property type="term" value="C:cytosol"/>
    <property type="evidence" value="ECO:0007669"/>
    <property type="project" value="TreeGrafter"/>
</dbReference>
<keyword evidence="6 12" id="KW-0547">Nucleotide-binding</keyword>
<dbReference type="GO" id="GO:0004798">
    <property type="term" value="F:dTMP kinase activity"/>
    <property type="evidence" value="ECO:0007669"/>
    <property type="project" value="UniProtKB-UniRule"/>
</dbReference>
<dbReference type="GO" id="GO:0006235">
    <property type="term" value="P:dTTP biosynthetic process"/>
    <property type="evidence" value="ECO:0007669"/>
    <property type="project" value="UniProtKB-UniRule"/>
</dbReference>
<comment type="similarity">
    <text evidence="1 12">Belongs to the thymidylate kinase family.</text>
</comment>
<dbReference type="PANTHER" id="PTHR10344:SF4">
    <property type="entry name" value="UMP-CMP KINASE 2, MITOCHONDRIAL"/>
    <property type="match status" value="1"/>
</dbReference>
<comment type="catalytic activity">
    <reaction evidence="10 12">
        <text>dTMP + ATP = dTDP + ADP</text>
        <dbReference type="Rhea" id="RHEA:13517"/>
        <dbReference type="ChEBI" id="CHEBI:30616"/>
        <dbReference type="ChEBI" id="CHEBI:58369"/>
        <dbReference type="ChEBI" id="CHEBI:63528"/>
        <dbReference type="ChEBI" id="CHEBI:456216"/>
        <dbReference type="EC" id="2.7.4.9"/>
    </reaction>
</comment>
<dbReference type="GO" id="GO:0006227">
    <property type="term" value="P:dUDP biosynthetic process"/>
    <property type="evidence" value="ECO:0007669"/>
    <property type="project" value="TreeGrafter"/>
</dbReference>
<proteinExistence type="inferred from homology"/>
<dbReference type="HAMAP" id="MF_00165">
    <property type="entry name" value="Thymidylate_kinase"/>
    <property type="match status" value="1"/>
</dbReference>
<keyword evidence="7 12" id="KW-0418">Kinase</keyword>
<evidence type="ECO:0000256" key="12">
    <source>
        <dbReference type="HAMAP-Rule" id="MF_00165"/>
    </source>
</evidence>
<evidence type="ECO:0000256" key="9">
    <source>
        <dbReference type="ARBA" id="ARBA00029962"/>
    </source>
</evidence>
<dbReference type="InterPro" id="IPR039430">
    <property type="entry name" value="Thymidylate_kin-like_dom"/>
</dbReference>
<evidence type="ECO:0000256" key="11">
    <source>
        <dbReference type="ARBA" id="ARBA00057735"/>
    </source>
</evidence>
<dbReference type="SUPFAM" id="SSF52540">
    <property type="entry name" value="P-loop containing nucleoside triphosphate hydrolases"/>
    <property type="match status" value="1"/>
</dbReference>
<evidence type="ECO:0000313" key="14">
    <source>
        <dbReference type="EMBL" id="KFN47433.1"/>
    </source>
</evidence>
<dbReference type="NCBIfam" id="TIGR00041">
    <property type="entry name" value="DTMP_kinase"/>
    <property type="match status" value="1"/>
</dbReference>
<protein>
    <recommendedName>
        <fullName evidence="3 12">Thymidylate kinase</fullName>
        <ecNumber evidence="2 12">2.7.4.9</ecNumber>
    </recommendedName>
    <alternativeName>
        <fullName evidence="9 12">dTMP kinase</fullName>
    </alternativeName>
</protein>
<evidence type="ECO:0000256" key="6">
    <source>
        <dbReference type="ARBA" id="ARBA00022741"/>
    </source>
</evidence>
<dbReference type="Gene3D" id="3.40.50.300">
    <property type="entry name" value="P-loop containing nucleotide triphosphate hydrolases"/>
    <property type="match status" value="1"/>
</dbReference>
<accession>A0A091B4D8</accession>
<evidence type="ECO:0000256" key="7">
    <source>
        <dbReference type="ARBA" id="ARBA00022777"/>
    </source>
</evidence>
<dbReference type="AlphaFoldDB" id="A0A091B4D8"/>
<evidence type="ECO:0000256" key="10">
    <source>
        <dbReference type="ARBA" id="ARBA00048743"/>
    </source>
</evidence>
<evidence type="ECO:0000256" key="3">
    <source>
        <dbReference type="ARBA" id="ARBA00017144"/>
    </source>
</evidence>
<evidence type="ECO:0000313" key="15">
    <source>
        <dbReference type="Proteomes" id="UP000029392"/>
    </source>
</evidence>
<evidence type="ECO:0000259" key="13">
    <source>
        <dbReference type="Pfam" id="PF02223"/>
    </source>
</evidence>
<evidence type="ECO:0000256" key="4">
    <source>
        <dbReference type="ARBA" id="ARBA00022679"/>
    </source>
</evidence>
<dbReference type="FunFam" id="3.40.50.300:FF:000225">
    <property type="entry name" value="Thymidylate kinase"/>
    <property type="match status" value="1"/>
</dbReference>
<dbReference type="GO" id="GO:0005524">
    <property type="term" value="F:ATP binding"/>
    <property type="evidence" value="ECO:0007669"/>
    <property type="project" value="UniProtKB-UniRule"/>
</dbReference>
<sequence>MPMSARGVFVSIEGGEGAGKSTVIAALHAVLAEGGREVVATREPGGTPEGEAIRELLLSPGQHLVPEAELLLMFAARAQLVRQVIRPALARGAAVLADRFTDASFAYQGGGRGLDTGHIAELERWAAGLRPDLTFLLDVGVAQGLARARSRGGEPDRIEREREDFFERVRAAYLARAKAEPGRFRVIDASQPADAVREAAVAALRDWLRQHP</sequence>
<keyword evidence="8 12" id="KW-0067">ATP-binding</keyword>
<reference evidence="14 15" key="1">
    <citation type="submission" date="2013-09" db="EMBL/GenBank/DDBJ databases">
        <title>Genome sequencing of Arenimonas malthae.</title>
        <authorList>
            <person name="Chen F."/>
            <person name="Wang G."/>
        </authorList>
    </citation>
    <scope>NUCLEOTIDE SEQUENCE [LARGE SCALE GENOMIC DNA]</scope>
    <source>
        <strain evidence="14 15">CC-JY-1</strain>
    </source>
</reference>
<evidence type="ECO:0000256" key="5">
    <source>
        <dbReference type="ARBA" id="ARBA00022727"/>
    </source>
</evidence>
<evidence type="ECO:0000256" key="1">
    <source>
        <dbReference type="ARBA" id="ARBA00009776"/>
    </source>
</evidence>
<dbReference type="CDD" id="cd01672">
    <property type="entry name" value="TMPK"/>
    <property type="match status" value="1"/>
</dbReference>
<dbReference type="GO" id="GO:0006233">
    <property type="term" value="P:dTDP biosynthetic process"/>
    <property type="evidence" value="ECO:0007669"/>
    <property type="project" value="InterPro"/>
</dbReference>
<evidence type="ECO:0000256" key="2">
    <source>
        <dbReference type="ARBA" id="ARBA00012980"/>
    </source>
</evidence>
<dbReference type="eggNOG" id="COG0125">
    <property type="taxonomic scope" value="Bacteria"/>
</dbReference>
<dbReference type="PANTHER" id="PTHR10344">
    <property type="entry name" value="THYMIDYLATE KINASE"/>
    <property type="match status" value="1"/>
</dbReference>
<comment type="caution">
    <text evidence="14">The sequence shown here is derived from an EMBL/GenBank/DDBJ whole genome shotgun (WGS) entry which is preliminary data.</text>
</comment>
<keyword evidence="4 12" id="KW-0808">Transferase</keyword>
<keyword evidence="15" id="KW-1185">Reference proteome</keyword>
<dbReference type="STRING" id="1384054.N790_01625"/>
<dbReference type="InterPro" id="IPR027417">
    <property type="entry name" value="P-loop_NTPase"/>
</dbReference>
<dbReference type="PATRIC" id="fig|1384054.3.peg.1572"/>
<evidence type="ECO:0000256" key="8">
    <source>
        <dbReference type="ARBA" id="ARBA00022840"/>
    </source>
</evidence>
<gene>
    <name evidence="12" type="primary">tmk</name>
    <name evidence="14" type="ORF">N790_01625</name>
</gene>
<dbReference type="EC" id="2.7.4.9" evidence="2 12"/>
<dbReference type="InterPro" id="IPR018094">
    <property type="entry name" value="Thymidylate_kinase"/>
</dbReference>
<feature type="domain" description="Thymidylate kinase-like" evidence="13">
    <location>
        <begin position="12"/>
        <end position="198"/>
    </location>
</feature>
<organism evidence="14 15">
    <name type="scientific">Arenimonas malthae CC-JY-1</name>
    <dbReference type="NCBI Taxonomy" id="1384054"/>
    <lineage>
        <taxon>Bacteria</taxon>
        <taxon>Pseudomonadati</taxon>
        <taxon>Pseudomonadota</taxon>
        <taxon>Gammaproteobacteria</taxon>
        <taxon>Lysobacterales</taxon>
        <taxon>Lysobacteraceae</taxon>
        <taxon>Arenimonas</taxon>
    </lineage>
</organism>
<keyword evidence="5 12" id="KW-0545">Nucleotide biosynthesis</keyword>
<feature type="binding site" evidence="12">
    <location>
        <begin position="14"/>
        <end position="21"/>
    </location>
    <ligand>
        <name>ATP</name>
        <dbReference type="ChEBI" id="CHEBI:30616"/>
    </ligand>
</feature>
<dbReference type="EMBL" id="AVCH01000161">
    <property type="protein sequence ID" value="KFN47433.1"/>
    <property type="molecule type" value="Genomic_DNA"/>
</dbReference>
<comment type="function">
    <text evidence="11 12">Phosphorylation of dTMP to form dTDP in both de novo and salvage pathways of dTTP synthesis.</text>
</comment>
<dbReference type="Proteomes" id="UP000029392">
    <property type="component" value="Unassembled WGS sequence"/>
</dbReference>
<dbReference type="Pfam" id="PF02223">
    <property type="entry name" value="Thymidylate_kin"/>
    <property type="match status" value="1"/>
</dbReference>
<name>A0A091B4D8_9GAMM</name>